<dbReference type="Gene3D" id="3.40.190.10">
    <property type="entry name" value="Periplasmic binding protein-like II"/>
    <property type="match status" value="2"/>
</dbReference>
<protein>
    <recommendedName>
        <fullName evidence="3">LysR family transcriptional regulator</fullName>
    </recommendedName>
</protein>
<sequence>MPKPTPNCDAQLLRTLHTLLTEAFPAPPNAWGKANPRSAWHYAELLPLRIEPLPAATRPLRYYQLWHARKHRAQASKWLRGLVLASANAIA</sequence>
<evidence type="ECO:0000313" key="1">
    <source>
        <dbReference type="EMBL" id="AXM94655.1"/>
    </source>
</evidence>
<dbReference type="AlphaFoldDB" id="A0AAD0QS00"/>
<evidence type="ECO:0008006" key="3">
    <source>
        <dbReference type="Google" id="ProtNLM"/>
    </source>
</evidence>
<dbReference type="GeneID" id="49612149"/>
<dbReference type="EMBL" id="CP031146">
    <property type="protein sequence ID" value="AXM94655.1"/>
    <property type="molecule type" value="Genomic_DNA"/>
</dbReference>
<dbReference type="RefSeq" id="WP_016394895.1">
    <property type="nucleotide sequence ID" value="NZ_BSOM01000002.1"/>
</dbReference>
<accession>A0AAD0QS00</accession>
<name>A0AAD0QS00_PSEDL</name>
<dbReference type="Proteomes" id="UP000256503">
    <property type="component" value="Chromosome"/>
</dbReference>
<organism evidence="1 2">
    <name type="scientific">Pseudomonas plecoglossicida</name>
    <dbReference type="NCBI Taxonomy" id="70775"/>
    <lineage>
        <taxon>Bacteria</taxon>
        <taxon>Pseudomonadati</taxon>
        <taxon>Pseudomonadota</taxon>
        <taxon>Gammaproteobacteria</taxon>
        <taxon>Pseudomonadales</taxon>
        <taxon>Pseudomonadaceae</taxon>
        <taxon>Pseudomonas</taxon>
    </lineage>
</organism>
<evidence type="ECO:0000313" key="2">
    <source>
        <dbReference type="Proteomes" id="UP000256503"/>
    </source>
</evidence>
<gene>
    <name evidence="1" type="ORF">DVB73_01840</name>
</gene>
<reference evidence="1 2" key="1">
    <citation type="submission" date="2018-07" db="EMBL/GenBank/DDBJ databases">
        <title>Complete genome sequence of a Pseudomonas plecoglossicida strain pathogenic to the marine fish, Larimichthys crocea.</title>
        <authorList>
            <person name="Tao Z."/>
        </authorList>
    </citation>
    <scope>NUCLEOTIDE SEQUENCE [LARGE SCALE GENOMIC DNA]</scope>
    <source>
        <strain evidence="1 2">XSDHY-P</strain>
    </source>
</reference>
<proteinExistence type="predicted"/>